<accession>A0A1H0IUI7</accession>
<dbReference type="Gene3D" id="3.40.50.720">
    <property type="entry name" value="NAD(P)-binding Rossmann-like Domain"/>
    <property type="match status" value="1"/>
</dbReference>
<dbReference type="Pfam" id="PF13460">
    <property type="entry name" value="NAD_binding_10"/>
    <property type="match status" value="1"/>
</dbReference>
<organism evidence="2 3">
    <name type="scientific">Halobacillus aidingensis</name>
    <dbReference type="NCBI Taxonomy" id="240303"/>
    <lineage>
        <taxon>Bacteria</taxon>
        <taxon>Bacillati</taxon>
        <taxon>Bacillota</taxon>
        <taxon>Bacilli</taxon>
        <taxon>Bacillales</taxon>
        <taxon>Bacillaceae</taxon>
        <taxon>Halobacillus</taxon>
    </lineage>
</organism>
<dbReference type="SUPFAM" id="SSF51735">
    <property type="entry name" value="NAD(P)-binding Rossmann-fold domains"/>
    <property type="match status" value="1"/>
</dbReference>
<dbReference type="AlphaFoldDB" id="A0A1H0IUI7"/>
<dbReference type="InterPro" id="IPR036291">
    <property type="entry name" value="NAD(P)-bd_dom_sf"/>
</dbReference>
<gene>
    <name evidence="2" type="ORF">SAMN05421677_104186</name>
</gene>
<reference evidence="3" key="1">
    <citation type="submission" date="2016-10" db="EMBL/GenBank/DDBJ databases">
        <authorList>
            <person name="Varghese N."/>
            <person name="Submissions S."/>
        </authorList>
    </citation>
    <scope>NUCLEOTIDE SEQUENCE [LARGE SCALE GENOMIC DNA]</scope>
    <source>
        <strain evidence="3">CGMCC 1.3703</strain>
    </source>
</reference>
<sequence length="219" mass="23713">MKKMKVLVVGANGQVGKHLVKFIQETDGMEAKAMIRKEEQASYFKELGAETVLVDLEGDTETIAEAYNGVDAVVFTAGSGPNTGPDKTVLIDLDAAVKTIEAAKQKGVDRYIMISSFDTTREAIQGAPSSFAPYVVAKHYADDWLRRTDLNYTIIHPGMLTNDEGSGNVEAAETVERGEIPREDVARVILSTLENESTIGKEFQVVGGTKSVKEAINSL</sequence>
<evidence type="ECO:0000313" key="2">
    <source>
        <dbReference type="EMBL" id="SDO34880.1"/>
    </source>
</evidence>
<dbReference type="PANTHER" id="PTHR15020">
    <property type="entry name" value="FLAVIN REDUCTASE-RELATED"/>
    <property type="match status" value="1"/>
</dbReference>
<dbReference type="STRING" id="240303.SAMN05421677_104186"/>
<dbReference type="PANTHER" id="PTHR15020:SF50">
    <property type="entry name" value="UPF0659 PROTEIN YMR090W"/>
    <property type="match status" value="1"/>
</dbReference>
<dbReference type="InterPro" id="IPR016040">
    <property type="entry name" value="NAD(P)-bd_dom"/>
</dbReference>
<dbReference type="Proteomes" id="UP000198860">
    <property type="component" value="Unassembled WGS sequence"/>
</dbReference>
<protein>
    <submittedName>
        <fullName evidence="2">Uncharacterized conserved protein YbjT, contains NAD(P)-binding and DUF2867 domains</fullName>
    </submittedName>
</protein>
<feature type="domain" description="NAD(P)-binding" evidence="1">
    <location>
        <begin position="10"/>
        <end position="195"/>
    </location>
</feature>
<evidence type="ECO:0000313" key="3">
    <source>
        <dbReference type="Proteomes" id="UP000198860"/>
    </source>
</evidence>
<dbReference type="CDD" id="cd05243">
    <property type="entry name" value="SDR_a5"/>
    <property type="match status" value="1"/>
</dbReference>
<dbReference type="EMBL" id="FNIZ01000004">
    <property type="protein sequence ID" value="SDO34880.1"/>
    <property type="molecule type" value="Genomic_DNA"/>
</dbReference>
<keyword evidence="3" id="KW-1185">Reference proteome</keyword>
<name>A0A1H0IUI7_HALAD</name>
<evidence type="ECO:0000259" key="1">
    <source>
        <dbReference type="Pfam" id="PF13460"/>
    </source>
</evidence>
<proteinExistence type="predicted"/>